<evidence type="ECO:0000259" key="1">
    <source>
        <dbReference type="SMART" id="SM00912"/>
    </source>
</evidence>
<dbReference type="InterPro" id="IPR008638">
    <property type="entry name" value="FhaB/CdiA-like_TPS"/>
</dbReference>
<dbReference type="Pfam" id="PF12545">
    <property type="entry name" value="DUF3739"/>
    <property type="match status" value="1"/>
</dbReference>
<dbReference type="Proteomes" id="UP001524569">
    <property type="component" value="Unassembled WGS sequence"/>
</dbReference>
<accession>A0ABT1UEU1</accession>
<dbReference type="PANTHER" id="PTHR12338">
    <property type="entry name" value="AUTOTRANSPORTER"/>
    <property type="match status" value="1"/>
</dbReference>
<dbReference type="InterPro" id="IPR011050">
    <property type="entry name" value="Pectin_lyase_fold/virulence"/>
</dbReference>
<name>A0ABT1UEU1_9GAMM</name>
<gene>
    <name evidence="2" type="ORF">NP603_02235</name>
</gene>
<dbReference type="SMART" id="SM00912">
    <property type="entry name" value="Haemagg_act"/>
    <property type="match status" value="1"/>
</dbReference>
<evidence type="ECO:0000313" key="2">
    <source>
        <dbReference type="EMBL" id="MCQ8179916.1"/>
    </source>
</evidence>
<proteinExistence type="predicted"/>
<dbReference type="EMBL" id="JANIBM010000002">
    <property type="protein sequence ID" value="MCQ8179916.1"/>
    <property type="molecule type" value="Genomic_DNA"/>
</dbReference>
<dbReference type="InterPro" id="IPR012334">
    <property type="entry name" value="Pectin_lyas_fold"/>
</dbReference>
<sequence length="3368" mass="346505">MAKSAAFPRQTSCEPFRLNPLVACVRLALAGGMLVGGAQPVRAELPIPAAAWVTSGAATSQVIGNTLRIDQTTDKAILNWDQFNVGRENTVQFVQPNSQSIALNRINQHDPSRIFGQIIANGQIYLYNKNGFVFGKDAVINTNTVVATTLNISDEIFNRGITRVFDENNSAALAIEPMAPGDTLDPKTAKILIEAGAKISTDNNGRIIIVAPEIENRGTLTSGKQGQIILAASQDKVYLQTANKDDPFAGLVVEVDTGGKVTNATTGNIGVRQGNVTMAGFVVNQQGRVSATTSVNVNGSIRLQAAEQSGVLGSRLVATRTDRSSDAGDGLGTKATATFGANSSTEILADAEGGSAADGQVQPDSYLAATANTIVVEGGANVKVPGGKVNLTATDNLAKPNLGTKGSIRIDSGAAIDVSGYKNVAVAMERNVGEVSVQSFDLRDAPLQKSGVLKGQTVYVDLRGDSQIIDTAGAKDRISRSIQERLAEGGSITLTSGGDIAVNGNATFDISGGSVNYADGYVNTTKLMNQYGQIVDIGDADPNDHYIAVLGVVNQTHKKWGIEKTYNLLGAGSFAQFERGYSEGKNAGSLNLQTAQLAWNGDLTAGSQAGIYQRDLAKLPGAGEFNIDLALFLSAQDVKFQTAPGTVHIASGQDFPLKGDGRPADLLISTAKLQQSGVGKVSVKTLGSATVGADVSIAMRPTGSLSLDAGTVNFAGDFKAAGGSITLAAANNAKLPGSGGLSLAGSADLDVSGLWVNDLQKGFDAAPTDALALDGGQVTLKSEGDLTVAAGSRIRADGGAWLALNGELEAGKGGDITLAATASGLSYPVLRVAGEVSAYGLERNGSLTLESGKIVVGTPAAGEANQAFVVGAGGFDASRFAAFNTVNLVANTAGVTVKSSTDLNLRARNLVLAGDYLNRATGSALRDFSQVVELPEHLRQPMAVKLQGFTEVALETGSAIRADKGSTVSLVSSAGSIYVDGTVQSEGGKINLTATSVNDQEYDDKQVIWLGSHAKLLAQGTTRLNPADVFGRRTGVVLDGGEVVFDALRGAVVLENGSLIDVSGTSAELDIQQKGNPLANNFVRQRIASNAGKVKVTAAEGAVLEADFRANAGSPLAHAGKLELALDRFRRNPPSQPEIPFPSNPLVINVTQSSRRWSNQDPVYGERFPLELNGKMSLSIDRFAAGGFSDLSLTADQVVFSGAVDLHAGERIKIDAAKINAADIDGQAADVELHTVFLQIGSSLNRTLADSADSGSGRFSGNAQWIQLNGATQWNGFERIALNSQHDLRAVGIRESGDQRDFIGGLVTAADLHLQASQIYPTTLSNFTFAVKNNADGKIVITGNNTDTDNTPLSAAGQLTFDAPVIRQAGAIKAPMGTITLKAGRELTLEQTSLTSVSARNMKFDPASQTWVAGADLTIPFGVTQGGLDWLYPLDDAGRKLVFDTAPEKRLVLSAPDIDIKTGSTVDVAGGGDLLSYEFQPGAGGSYDYLQPGSPSYQGGFAVLPGLGSELAPFDHYESQYLPYAFGSKIYLDGGSGLAAGEYVILPARYALLPGAYLITPQAGTQDLPASQATIDGRAIVPGYLVQAGTGIRDARSNGYLIETGADVRMRSSYDIHTANDFYRERALKNEQAVPLLPMDSGQISLVAQNQLVMDGKFLVEAANGGRGAKMDIAANRISVVEQLSQAPAAGVLEILDSDLSALNVDSLLLGGARSRNQSKAGETDIQVTASEVVFSENVALSGPEIMATATGLIDVRAGAVLAADRAANSGDSVLNIAGDGAILRVSGDKQVVFNRSETSADAAGGELRVAAGATLKSAKSMLLGATRSTQLLGELEMDGGSLNLTANTINLGEVDGLSGSNALNWSNRKLSALAVDELVLTARDSVGVYGNLHRVKVDGSAELDQNGATRAIHFGSLTLNAAGISGYGAGGDLAQLSADSLTLQNSAGAQSSRSGSGSGVLALSADSLKVGDGTFAIDGFSRVDANAAKEFRAAGQGTLQVAADLNLAVGMLAADGGSRTKLDATGHDAVFAALASDAKVASGLGGAISAVADSIDFNAKAVLASGALELQALTGDVVIGAEADIDLAGRSVRFADQNKYTAGGSFKAIADQQRVVVQQGAVIDADSGGGNAQGGDIVLRAPNQSLVLQGQIRANGGTTTIEVDRFDAGADFDTLMAIVNNAGIDRSIYFRVHNADIEQRAGNVIAARKVTLASDNGSVSLAGAIDADAADNGGEINIYAGDGITLQGGAALSAVGMGEGAKGGKVLLSATDSDNDGAAGIAIRSGANVDVSGNGAAGGKVALRARRTADGIDMQPVAGTVAGYTKFYAEGVQVYGNSQLGDDGEINAADIEQIKQDTADYMTAQTMQKVAALAPGLQLLAGVEIDYDGNLALQDQWDLADWRYGNLTDGNVWNDTPGRLVIKASGDFSVNQSLSDGFKTELFRYPAATGTGTNTARIVDKLQGGSSWSYNIVAGAAGGSADFNAVADSASLHIAENTVIRTGSGDMWIGAAGDINFAAGSASVYNAGRPTEASPFGNFKDRFVGTAFYTEYPVDGGDLTLTAGGNINGAVTDNNFNNWLLRIGNWTADGSHAKEIPTAWGVALGYITTGGGNNPAKASAPFFQQNVGSFGGGNVNVVAGGSISNLDVMMPTTGKQVGTPNPTDNTNPNRFYTNQVQVNGGGTLQVNAGADIVGGNYYLGKGSGAIAAGGKIGAADSSASGPKLLVGDTRIDVSARAGVDLSGVSDPMILHSGDVNFFSYGADSGVNVESLAGDVVLHADGNVFGPPDSIVSSAQAELARIYPATLTAVAVTGSVRIADKIVLFPAPAAQLALLAGDSITAEQGTQLFMSDFDVSLLPTAVLPVKKDEDVMATIGANIAESHATEPVHAGDSQPVRLVSGLGNIENIIFTLPKHVLLSSGKDLVDVSLAAQHVAADSVSLIEAARDIRYSSLRSPNTGILTPNENKIEVAGGGDVLIKAGRNIDLGASVGVSTTGNLFNTSLADRGANLHLLTGANGELDYAGFIEKIMLDNPQYAAEFDKASGVILAFMRQRLQDDTLDRAAALAAFAELNSRDFVEIQPQLNAALLPVLFDEIKASGTAAAGSSDLGNQRGFAAIDSLFAGSSWQGDLSMFFSKIHTLDNGNINILAPGGQVNVGLAVSFAGEKDESELGIVAWREGDINVMVRDDFSVNTSRAFVLDGGDILVWSSEGNIDAGRGAKTALSIPPVEPTYDKNGNLTSEPPAIISGSGIRTAANSAGRTPGDVFLFAPKGVVDAGEAGIGGKNVFIAATAVLGAQNIQVSGVGTGVPVAATGSVAAGLTGTSNLNAGVSQMAESSVNNSVGKDNGNSIAKAILGMLSVELLGFGD</sequence>
<dbReference type="InterPro" id="IPR050909">
    <property type="entry name" value="Bact_Autotransporter_VF"/>
</dbReference>
<dbReference type="SUPFAM" id="SSF51126">
    <property type="entry name" value="Pectin lyase-like"/>
    <property type="match status" value="1"/>
</dbReference>
<protein>
    <submittedName>
        <fullName evidence="2">Filamentous hemagglutinin family protein</fullName>
    </submittedName>
</protein>
<comment type="caution">
    <text evidence="2">The sequence shown here is derived from an EMBL/GenBank/DDBJ whole genome shotgun (WGS) entry which is preliminary data.</text>
</comment>
<dbReference type="Pfam" id="PF05860">
    <property type="entry name" value="TPS"/>
    <property type="match status" value="1"/>
</dbReference>
<dbReference type="InterPro" id="IPR021026">
    <property type="entry name" value="Filamn_hemagglutn_DUF3739"/>
</dbReference>
<feature type="domain" description="Filamentous haemagglutinin FhaB/tRNA nuclease CdiA-like TPS" evidence="1">
    <location>
        <begin position="50"/>
        <end position="156"/>
    </location>
</feature>
<dbReference type="NCBIfam" id="TIGR01901">
    <property type="entry name" value="adhes_NPXG"/>
    <property type="match status" value="1"/>
</dbReference>
<evidence type="ECO:0000313" key="3">
    <source>
        <dbReference type="Proteomes" id="UP001524569"/>
    </source>
</evidence>
<organism evidence="2 3">
    <name type="scientific">Methylomonas aurea</name>
    <dbReference type="NCBI Taxonomy" id="2952224"/>
    <lineage>
        <taxon>Bacteria</taxon>
        <taxon>Pseudomonadati</taxon>
        <taxon>Pseudomonadota</taxon>
        <taxon>Gammaproteobacteria</taxon>
        <taxon>Methylococcales</taxon>
        <taxon>Methylococcaceae</taxon>
        <taxon>Methylomonas</taxon>
    </lineage>
</organism>
<dbReference type="RefSeq" id="WP_256609298.1">
    <property type="nucleotide sequence ID" value="NZ_JANIBM010000002.1"/>
</dbReference>
<keyword evidence="3" id="KW-1185">Reference proteome</keyword>
<dbReference type="Gene3D" id="2.160.20.10">
    <property type="entry name" value="Single-stranded right-handed beta-helix, Pectin lyase-like"/>
    <property type="match status" value="2"/>
</dbReference>
<reference evidence="2 3" key="1">
    <citation type="submission" date="2022-07" db="EMBL/GenBank/DDBJ databases">
        <title>Methylomonas rivi sp. nov., Methylomonas rosea sp. nov., Methylomonas aureus sp. nov. and Methylomonas subterranea sp. nov., four novel methanotrophs isolated from a freshwater creek and the deep terrestrial subsurface.</title>
        <authorList>
            <person name="Abin C."/>
            <person name="Sankaranarayanan K."/>
            <person name="Garner C."/>
            <person name="Sindelar R."/>
            <person name="Kotary K."/>
            <person name="Garner R."/>
            <person name="Barclay S."/>
            <person name="Lawson P."/>
            <person name="Krumholz L."/>
        </authorList>
    </citation>
    <scope>NUCLEOTIDE SEQUENCE [LARGE SCALE GENOMIC DNA]</scope>
    <source>
        <strain evidence="2 3">SURF-1</strain>
    </source>
</reference>
<dbReference type="PANTHER" id="PTHR12338:SF5">
    <property type="entry name" value="ANTIGEN 43-RELATED"/>
    <property type="match status" value="1"/>
</dbReference>